<accession>A0ACA9KQP0</accession>
<sequence length="134" mass="14768">MTVQSAAQRSNSHSNQQSPQFQQHNRYHHQPPQQRQQMLQQPTPDLSSLNRKGSMPPRSCKADGHGVSATVCANCSTTTTPLWRRAPTGETICNACGLYLKARNTVMAIVMAQEDQAPAMVVQLTTNIKLTVKP</sequence>
<proteinExistence type="predicted"/>
<gene>
    <name evidence="1" type="ORF">ACOLOM_LOCUS2190</name>
</gene>
<evidence type="ECO:0000313" key="2">
    <source>
        <dbReference type="Proteomes" id="UP000789525"/>
    </source>
</evidence>
<dbReference type="Proteomes" id="UP000789525">
    <property type="component" value="Unassembled WGS sequence"/>
</dbReference>
<keyword evidence="2" id="KW-1185">Reference proteome</keyword>
<protein>
    <submittedName>
        <fullName evidence="1">10382_t:CDS:1</fullName>
    </submittedName>
</protein>
<organism evidence="1 2">
    <name type="scientific">Acaulospora colombiana</name>
    <dbReference type="NCBI Taxonomy" id="27376"/>
    <lineage>
        <taxon>Eukaryota</taxon>
        <taxon>Fungi</taxon>
        <taxon>Fungi incertae sedis</taxon>
        <taxon>Mucoromycota</taxon>
        <taxon>Glomeromycotina</taxon>
        <taxon>Glomeromycetes</taxon>
        <taxon>Diversisporales</taxon>
        <taxon>Acaulosporaceae</taxon>
        <taxon>Acaulospora</taxon>
    </lineage>
</organism>
<reference evidence="1" key="1">
    <citation type="submission" date="2021-06" db="EMBL/GenBank/DDBJ databases">
        <authorList>
            <person name="Kallberg Y."/>
            <person name="Tangrot J."/>
            <person name="Rosling A."/>
        </authorList>
    </citation>
    <scope>NUCLEOTIDE SEQUENCE</scope>
    <source>
        <strain evidence="1">CL356</strain>
    </source>
</reference>
<name>A0ACA9KQP0_9GLOM</name>
<evidence type="ECO:0000313" key="1">
    <source>
        <dbReference type="EMBL" id="CAG8486078.1"/>
    </source>
</evidence>
<comment type="caution">
    <text evidence="1">The sequence shown here is derived from an EMBL/GenBank/DDBJ whole genome shotgun (WGS) entry which is preliminary data.</text>
</comment>
<dbReference type="EMBL" id="CAJVPT010002712">
    <property type="protein sequence ID" value="CAG8486078.1"/>
    <property type="molecule type" value="Genomic_DNA"/>
</dbReference>